<keyword evidence="1" id="KW-0732">Signal</keyword>
<keyword evidence="6" id="KW-1185">Reference proteome</keyword>
<evidence type="ECO:0000313" key="6">
    <source>
        <dbReference type="Proteomes" id="UP000011658"/>
    </source>
</evidence>
<dbReference type="KEGG" id="kga:ST1E_0781"/>
<accession>M1L9A2</accession>
<dbReference type="PATRIC" id="fig|1208921.3.peg.423"/>
<keyword evidence="3" id="KW-0998">Cell outer membrane</keyword>
<dbReference type="HOGENOM" id="CLU_065982_0_1_4"/>
<dbReference type="Pfam" id="PF13525">
    <property type="entry name" value="YfiO"/>
    <property type="match status" value="1"/>
</dbReference>
<evidence type="ECO:0000259" key="4">
    <source>
        <dbReference type="Pfam" id="PF13525"/>
    </source>
</evidence>
<gene>
    <name evidence="5" type="ORF">ST1E_0781</name>
</gene>
<dbReference type="NCBIfam" id="TIGR03302">
    <property type="entry name" value="OM_YfiO"/>
    <property type="match status" value="1"/>
</dbReference>
<name>M1L9A2_9PROT</name>
<reference evidence="5 6" key="1">
    <citation type="journal article" date="2013" name="Genome Biol. Evol.">
        <title>Genome evolution and phylogenomic analysis of candidatus kinetoplastibacterium, the betaproteobacterial endosymbionts of strigomonas and angomonas.</title>
        <authorList>
            <person name="Alves J.M."/>
            <person name="Serrano M.G."/>
            <person name="Maia da Silva F."/>
            <person name="Voegtly L.J."/>
            <person name="Matveyev A.V."/>
            <person name="Teixeira M.M."/>
            <person name="Camargo E.P."/>
            <person name="Buck G.A."/>
        </authorList>
    </citation>
    <scope>NUCLEOTIDE SEQUENCE [LARGE SCALE GENOMIC DNA]</scope>
    <source>
        <strain evidence="5 6">TCC219</strain>
    </source>
</reference>
<dbReference type="InterPro" id="IPR017689">
    <property type="entry name" value="BamD"/>
</dbReference>
<dbReference type="Proteomes" id="UP000011658">
    <property type="component" value="Chromosome"/>
</dbReference>
<dbReference type="AlphaFoldDB" id="M1L9A2"/>
<evidence type="ECO:0000256" key="3">
    <source>
        <dbReference type="ARBA" id="ARBA00023237"/>
    </source>
</evidence>
<evidence type="ECO:0000256" key="1">
    <source>
        <dbReference type="ARBA" id="ARBA00022729"/>
    </source>
</evidence>
<evidence type="ECO:0000256" key="2">
    <source>
        <dbReference type="ARBA" id="ARBA00023136"/>
    </source>
</evidence>
<dbReference type="eggNOG" id="COG4105">
    <property type="taxonomic scope" value="Bacteria"/>
</dbReference>
<keyword evidence="5" id="KW-0449">Lipoprotein</keyword>
<proteinExistence type="predicted"/>
<dbReference type="STRING" id="1208921.ST1E_0781"/>
<dbReference type="EMBL" id="CP003806">
    <property type="protein sequence ID" value="AGF49138.1"/>
    <property type="molecule type" value="Genomic_DNA"/>
</dbReference>
<feature type="domain" description="Outer membrane lipoprotein BamD-like" evidence="4">
    <location>
        <begin position="53"/>
        <end position="245"/>
    </location>
</feature>
<dbReference type="InterPro" id="IPR011990">
    <property type="entry name" value="TPR-like_helical_dom_sf"/>
</dbReference>
<protein>
    <submittedName>
        <fullName evidence="5">Putative lipoprotein</fullName>
    </submittedName>
</protein>
<keyword evidence="2" id="KW-0472">Membrane</keyword>
<dbReference type="InterPro" id="IPR039565">
    <property type="entry name" value="BamD-like"/>
</dbReference>
<organism evidence="5 6">
    <name type="scientific">Candidatus Kinetoplastidibacterium galati TCC219</name>
    <dbReference type="NCBI Taxonomy" id="1208921"/>
    <lineage>
        <taxon>Bacteria</taxon>
        <taxon>Pseudomonadati</taxon>
        <taxon>Pseudomonadota</taxon>
        <taxon>Betaproteobacteria</taxon>
        <taxon>Candidatus Kinetoplastidibacterium</taxon>
    </lineage>
</organism>
<sequence length="254" mass="30185">MTYYLYKTTMIKKCLFNNFFKKIKFLFVLLIIIQINGCALHDHKINISIEDYSIEQLYELSKKEINKKNWEAAKYYIKKITADFNTKTVYQDALIDLIYISWKEGKLDESLSQISSFTKIYPRNPRIDYLLYIRGLINSTSDKFIFNFIGKRKISFTKDNKKILSAIKDFNELIEKFPDSKYSAHSRKYIKILNNLLSKNELNIAKYYYDNKLFLAAINHAKEIIEQPNNLYHEEASKIIEESYHIINNDHMSS</sequence>
<dbReference type="Gene3D" id="1.25.40.10">
    <property type="entry name" value="Tetratricopeptide repeat domain"/>
    <property type="match status" value="1"/>
</dbReference>
<evidence type="ECO:0000313" key="5">
    <source>
        <dbReference type="EMBL" id="AGF49138.1"/>
    </source>
</evidence>